<dbReference type="EMBL" id="CP002408">
    <property type="protein sequence ID" value="AFU58109.1"/>
    <property type="molecule type" value="Genomic_DNA"/>
</dbReference>
<dbReference type="InParanoid" id="K0IMQ8"/>
<accession>K0IMQ8</accession>
<evidence type="ECO:0000313" key="2">
    <source>
        <dbReference type="Proteomes" id="UP000008037"/>
    </source>
</evidence>
<gene>
    <name evidence="1" type="ordered locus">Ngar_c11690</name>
</gene>
<proteinExistence type="predicted"/>
<protein>
    <submittedName>
        <fullName evidence="1">Uncharacterized protein</fullName>
    </submittedName>
</protein>
<organism evidence="1 2">
    <name type="scientific">Nitrososphaera gargensis (strain Ga9.2)</name>
    <dbReference type="NCBI Taxonomy" id="1237085"/>
    <lineage>
        <taxon>Archaea</taxon>
        <taxon>Nitrososphaerota</taxon>
        <taxon>Nitrososphaeria</taxon>
        <taxon>Nitrososphaerales</taxon>
        <taxon>Nitrososphaeraceae</taxon>
        <taxon>Nitrososphaera</taxon>
    </lineage>
</organism>
<sequence>MLLVRILHLLINLQIILLQAVLKNNQQITVHLLVIQRTITIPRLRMVKNRNHRMPLHHLKVSTIILLTRQPRMNNHQKLQVISHHLEMLMLHQAMLLLQPHLLTVQISKVSSNHQLRM</sequence>
<dbReference type="KEGG" id="nga:Ngar_c11690"/>
<dbReference type="HOGENOM" id="CLU_2067878_0_0_2"/>
<name>K0IMQ8_NITGG</name>
<reference evidence="1 2" key="1">
    <citation type="journal article" date="2012" name="Environ. Microbiol.">
        <title>The genome of the ammonia-oxidizing Candidatus Nitrososphaera gargensis: insights into metabolic versatility and environmental adaptations.</title>
        <authorList>
            <person name="Spang A."/>
            <person name="Poehlein A."/>
            <person name="Offre P."/>
            <person name="Zumbragel S."/>
            <person name="Haider S."/>
            <person name="Rychlik N."/>
            <person name="Nowka B."/>
            <person name="Schmeisser C."/>
            <person name="Lebedeva E.V."/>
            <person name="Rattei T."/>
            <person name="Bohm C."/>
            <person name="Schmid M."/>
            <person name="Galushko A."/>
            <person name="Hatzenpichler R."/>
            <person name="Weinmaier T."/>
            <person name="Daniel R."/>
            <person name="Schleper C."/>
            <person name="Spieck E."/>
            <person name="Streit W."/>
            <person name="Wagner M."/>
        </authorList>
    </citation>
    <scope>NUCLEOTIDE SEQUENCE [LARGE SCALE GENOMIC DNA]</scope>
    <source>
        <strain evidence="2">Ga9.2</strain>
    </source>
</reference>
<dbReference type="AlphaFoldDB" id="K0IMQ8"/>
<dbReference type="Proteomes" id="UP000008037">
    <property type="component" value="Chromosome"/>
</dbReference>
<dbReference type="STRING" id="1237085.Ngar_c11690"/>
<evidence type="ECO:0000313" key="1">
    <source>
        <dbReference type="EMBL" id="AFU58109.1"/>
    </source>
</evidence>
<keyword evidence="2" id="KW-1185">Reference proteome</keyword>
<dbReference type="BioCyc" id="CNIT1237085:G1324-1167-MONOMER"/>